<dbReference type="Proteomes" id="UP000053840">
    <property type="component" value="Unassembled WGS sequence"/>
</dbReference>
<keyword evidence="3" id="KW-1185">Reference proteome</keyword>
<evidence type="ECO:0000256" key="1">
    <source>
        <dbReference type="SAM" id="Coils"/>
    </source>
</evidence>
<evidence type="ECO:0000313" key="3">
    <source>
        <dbReference type="Proteomes" id="UP000053840"/>
    </source>
</evidence>
<gene>
    <name evidence="2" type="ORF">N333_02317</name>
</gene>
<proteinExistence type="predicted"/>
<dbReference type="PANTHER" id="PTHR34645">
    <property type="entry name" value="SIMILAR TO HYPOTHETICAL PROTEIN"/>
    <property type="match status" value="1"/>
</dbReference>
<dbReference type="EMBL" id="KK943477">
    <property type="protein sequence ID" value="KFQ52512.1"/>
    <property type="molecule type" value="Genomic_DNA"/>
</dbReference>
<keyword evidence="1" id="KW-0175">Coiled coil</keyword>
<organism evidence="2 3">
    <name type="scientific">Nestor notabilis</name>
    <name type="common">Kea</name>
    <dbReference type="NCBI Taxonomy" id="176057"/>
    <lineage>
        <taxon>Eukaryota</taxon>
        <taxon>Metazoa</taxon>
        <taxon>Chordata</taxon>
        <taxon>Craniata</taxon>
        <taxon>Vertebrata</taxon>
        <taxon>Euteleostomi</taxon>
        <taxon>Archelosauria</taxon>
        <taxon>Archosauria</taxon>
        <taxon>Dinosauria</taxon>
        <taxon>Saurischia</taxon>
        <taxon>Theropoda</taxon>
        <taxon>Coelurosauria</taxon>
        <taxon>Aves</taxon>
        <taxon>Neognathae</taxon>
        <taxon>Neoaves</taxon>
        <taxon>Telluraves</taxon>
        <taxon>Australaves</taxon>
        <taxon>Psittaciformes</taxon>
        <taxon>Psittacidae</taxon>
        <taxon>Nestor</taxon>
    </lineage>
</organism>
<reference evidence="2 3" key="1">
    <citation type="submission" date="2014-04" db="EMBL/GenBank/DDBJ databases">
        <title>Genome evolution of avian class.</title>
        <authorList>
            <person name="Zhang G."/>
            <person name="Li C."/>
        </authorList>
    </citation>
    <scope>NUCLEOTIDE SEQUENCE [LARGE SCALE GENOMIC DNA]</scope>
    <source>
        <strain evidence="2">BGI_N333</strain>
    </source>
</reference>
<name>A0A091S639_NESNO</name>
<sequence>MIRSPDLDSFVCCAACSKIIPLPPSNATLDRLREYKPFITRYYTHRDILEIGAHIEQEKHEKKEAEVRECIDKMKAEIWSQAETLKEDAVEKALNKAAAKHSVLVQDLQKKFEKKLREEMRKAKAEMQQYVEEQRKREAEAAEQRMAHRLERILMECARDKMQAVAKARKQEREAAFQEAAILHRKCLEQLEEQSRLAEEQYHKSIEQLKKEKICEIHIAWSIIQKESETETETAKQPEEAETLQAGELEEVMVMLKAAEEQVKTLTQKLEKMTEWKDRLENEIQATRQTFQRYIDVTFPNLSPGQADFILPFREAFQQKDTPEASEDSDS</sequence>
<feature type="non-terminal residue" evidence="2">
    <location>
        <position position="331"/>
    </location>
</feature>
<dbReference type="AlphaFoldDB" id="A0A091S639"/>
<dbReference type="InterPro" id="IPR038927">
    <property type="entry name" value="C6orf163"/>
</dbReference>
<protein>
    <submittedName>
        <fullName evidence="2">Uncharacterized protein C6orf163</fullName>
    </submittedName>
</protein>
<accession>A0A091S639</accession>
<evidence type="ECO:0000313" key="2">
    <source>
        <dbReference type="EMBL" id="KFQ52512.1"/>
    </source>
</evidence>
<dbReference type="PANTHER" id="PTHR34645:SF1">
    <property type="entry name" value="GENE 136-RELATED"/>
    <property type="match status" value="1"/>
</dbReference>
<feature type="coiled-coil region" evidence="1">
    <location>
        <begin position="113"/>
        <end position="140"/>
    </location>
</feature>
<feature type="coiled-coil region" evidence="1">
    <location>
        <begin position="249"/>
        <end position="297"/>
    </location>
</feature>